<dbReference type="InterPro" id="IPR000644">
    <property type="entry name" value="CBS_dom"/>
</dbReference>
<reference evidence="4" key="1">
    <citation type="submission" date="2015-07" db="EMBL/GenBank/DDBJ databases">
        <title>Complete genome sequence and phylogenetic analysis of Limnochorda pilosa.</title>
        <authorList>
            <person name="Watanabe M."/>
            <person name="Kojima H."/>
            <person name="Fukui M."/>
        </authorList>
    </citation>
    <scope>NUCLEOTIDE SEQUENCE [LARGE SCALE GENOMIC DNA]</scope>
    <source>
        <strain evidence="4">HC45</strain>
    </source>
</reference>
<evidence type="ECO:0000313" key="3">
    <source>
        <dbReference type="EMBL" id="BAS27231.1"/>
    </source>
</evidence>
<protein>
    <recommendedName>
        <fullName evidence="2">CBS domain-containing protein</fullName>
    </recommendedName>
</protein>
<name>A0A0K2SJD7_LIMPI</name>
<evidence type="ECO:0000259" key="2">
    <source>
        <dbReference type="PROSITE" id="PS51371"/>
    </source>
</evidence>
<dbReference type="OrthoDB" id="9802114at2"/>
<dbReference type="Gene3D" id="3.10.580.10">
    <property type="entry name" value="CBS-domain"/>
    <property type="match status" value="1"/>
</dbReference>
<dbReference type="RefSeq" id="WP_158509572.1">
    <property type="nucleotide sequence ID" value="NZ_AP014924.1"/>
</dbReference>
<keyword evidence="1" id="KW-0129">CBS domain</keyword>
<dbReference type="InterPro" id="IPR041650">
    <property type="entry name" value="HEPN_Swt1"/>
</dbReference>
<dbReference type="SUPFAM" id="SSF54631">
    <property type="entry name" value="CBS-domain pair"/>
    <property type="match status" value="1"/>
</dbReference>
<sequence length="270" mass="30859">MRARDVMHHPALCVESRAPVLYAIGMLDQSGYAQLPVLEDGKLVGTFFASDVRRLYWEIADRSGVGDIRVELARRNVGQVCSPPLPVVEPERSISGLLRLLEKSHAVLVETPAGYGIVTSMDLVVRFRPAIILDELEDELRAFLAERLSQAGDDWWEQRVPAGIRNRCEARHRDALDHLPEALAADERAAPLLEYASFGDYLVIILDNRNWAEFFRPVFRSREWVMRRFTDLQELRNRVAHNRDLDPERADLLDVYAADFLSAIRSERPE</sequence>
<dbReference type="Pfam" id="PF18731">
    <property type="entry name" value="HEPN_Swt1"/>
    <property type="match status" value="1"/>
</dbReference>
<evidence type="ECO:0000313" key="4">
    <source>
        <dbReference type="Proteomes" id="UP000065807"/>
    </source>
</evidence>
<dbReference type="InterPro" id="IPR046342">
    <property type="entry name" value="CBS_dom_sf"/>
</dbReference>
<dbReference type="AlphaFoldDB" id="A0A0K2SJD7"/>
<organism evidence="3 4">
    <name type="scientific">Limnochorda pilosa</name>
    <dbReference type="NCBI Taxonomy" id="1555112"/>
    <lineage>
        <taxon>Bacteria</taxon>
        <taxon>Bacillati</taxon>
        <taxon>Bacillota</taxon>
        <taxon>Limnochordia</taxon>
        <taxon>Limnochordales</taxon>
        <taxon>Limnochordaceae</taxon>
        <taxon>Limnochorda</taxon>
    </lineage>
</organism>
<reference evidence="4" key="2">
    <citation type="journal article" date="2016" name="Int. J. Syst. Evol. Microbiol.">
        <title>Complete genome sequence and cell structure of Limnochorda pilosa, a Gram-negative spore-former within the phylum Firmicutes.</title>
        <authorList>
            <person name="Watanabe M."/>
            <person name="Kojima H."/>
            <person name="Fukui M."/>
        </authorList>
    </citation>
    <scope>NUCLEOTIDE SEQUENCE [LARGE SCALE GENOMIC DNA]</scope>
    <source>
        <strain evidence="4">HC45</strain>
    </source>
</reference>
<dbReference type="KEGG" id="lpil:LIP_1380"/>
<dbReference type="Pfam" id="PF00571">
    <property type="entry name" value="CBS"/>
    <property type="match status" value="1"/>
</dbReference>
<dbReference type="STRING" id="1555112.LIP_1380"/>
<proteinExistence type="predicted"/>
<feature type="domain" description="CBS" evidence="2">
    <location>
        <begin position="7"/>
        <end position="62"/>
    </location>
</feature>
<dbReference type="PROSITE" id="PS51371">
    <property type="entry name" value="CBS"/>
    <property type="match status" value="1"/>
</dbReference>
<gene>
    <name evidence="3" type="ORF">LIP_1380</name>
</gene>
<accession>A0A0K2SJD7</accession>
<keyword evidence="4" id="KW-1185">Reference proteome</keyword>
<dbReference type="Proteomes" id="UP000065807">
    <property type="component" value="Chromosome"/>
</dbReference>
<dbReference type="EMBL" id="AP014924">
    <property type="protein sequence ID" value="BAS27231.1"/>
    <property type="molecule type" value="Genomic_DNA"/>
</dbReference>
<evidence type="ECO:0000256" key="1">
    <source>
        <dbReference type="PROSITE-ProRule" id="PRU00703"/>
    </source>
</evidence>